<dbReference type="InterPro" id="IPR047216">
    <property type="entry name" value="Endonuclease_DUF559_bact"/>
</dbReference>
<dbReference type="KEGG" id="anh:A6F65_00688"/>
<evidence type="ECO:0000313" key="2">
    <source>
        <dbReference type="EMBL" id="ANU07010.1"/>
    </source>
</evidence>
<dbReference type="EMBL" id="CP016545">
    <property type="protein sequence ID" value="ANU07010.1"/>
    <property type="molecule type" value="Genomic_DNA"/>
</dbReference>
<reference evidence="2 3" key="1">
    <citation type="submission" date="2016-07" db="EMBL/GenBank/DDBJ databases">
        <title>Complete genome sequence of Altererythrobacter namhicola JCM 16345T, containing esterase-encoding genes.</title>
        <authorList>
            <person name="Cheng H."/>
            <person name="Wu Y.-H."/>
            <person name="Jian S.-L."/>
            <person name="Huo Y.-Y."/>
            <person name="Wang C.-S."/>
            <person name="Xu X.-W."/>
        </authorList>
    </citation>
    <scope>NUCLEOTIDE SEQUENCE [LARGE SCALE GENOMIC DNA]</scope>
    <source>
        <strain evidence="2 3">JCM 16345</strain>
    </source>
</reference>
<dbReference type="InterPro" id="IPR007569">
    <property type="entry name" value="DUF559"/>
</dbReference>
<sequence length="130" mass="14893">MLGPSGQILPMPGWQPRNTARARTLRRAATPAERVLWQHLSASRQGAKFSRQMPVGPFFADFLCRSLKLVVECDGESHDARPEADARRDAWMQREGYTVLRFLNEDVLQDTEAVITTIRSEVDRLKKERQ</sequence>
<feature type="domain" description="DUF559" evidence="1">
    <location>
        <begin position="18"/>
        <end position="122"/>
    </location>
</feature>
<dbReference type="CDD" id="cd01038">
    <property type="entry name" value="Endonuclease_DUF559"/>
    <property type="match status" value="1"/>
</dbReference>
<dbReference type="SUPFAM" id="SSF52980">
    <property type="entry name" value="Restriction endonuclease-like"/>
    <property type="match status" value="1"/>
</dbReference>
<dbReference type="InterPro" id="IPR011335">
    <property type="entry name" value="Restrct_endonuc-II-like"/>
</dbReference>
<dbReference type="Pfam" id="PF04480">
    <property type="entry name" value="DUF559"/>
    <property type="match status" value="1"/>
</dbReference>
<evidence type="ECO:0000259" key="1">
    <source>
        <dbReference type="Pfam" id="PF04480"/>
    </source>
</evidence>
<keyword evidence="3" id="KW-1185">Reference proteome</keyword>
<dbReference type="PATRIC" id="fig|645517.4.peg.690"/>
<accession>A0A1C7D6C5</accession>
<protein>
    <recommendedName>
        <fullName evidence="1">DUF559 domain-containing protein</fullName>
    </recommendedName>
</protein>
<dbReference type="Proteomes" id="UP000092698">
    <property type="component" value="Chromosome"/>
</dbReference>
<dbReference type="PANTHER" id="PTHR38590:SF1">
    <property type="entry name" value="BLL0828 PROTEIN"/>
    <property type="match status" value="1"/>
</dbReference>
<evidence type="ECO:0000313" key="3">
    <source>
        <dbReference type="Proteomes" id="UP000092698"/>
    </source>
</evidence>
<dbReference type="STRING" id="645517.A6F65_00688"/>
<dbReference type="Gene3D" id="3.40.960.10">
    <property type="entry name" value="VSR Endonuclease"/>
    <property type="match status" value="1"/>
</dbReference>
<proteinExistence type="predicted"/>
<name>A0A1C7D6C5_9SPHN</name>
<organism evidence="2 3">
    <name type="scientific">Paraurantiacibacter namhicola</name>
    <dbReference type="NCBI Taxonomy" id="645517"/>
    <lineage>
        <taxon>Bacteria</taxon>
        <taxon>Pseudomonadati</taxon>
        <taxon>Pseudomonadota</taxon>
        <taxon>Alphaproteobacteria</taxon>
        <taxon>Sphingomonadales</taxon>
        <taxon>Erythrobacteraceae</taxon>
        <taxon>Paraurantiacibacter</taxon>
    </lineage>
</organism>
<gene>
    <name evidence="2" type="ORF">A6F65_00688</name>
</gene>
<dbReference type="PANTHER" id="PTHR38590">
    <property type="entry name" value="BLL0828 PROTEIN"/>
    <property type="match status" value="1"/>
</dbReference>
<dbReference type="AlphaFoldDB" id="A0A1C7D6C5"/>